<feature type="region of interest" description="Disordered" evidence="1">
    <location>
        <begin position="1"/>
        <end position="38"/>
    </location>
</feature>
<proteinExistence type="predicted"/>
<dbReference type="RefSeq" id="WP_382830296.1">
    <property type="nucleotide sequence ID" value="NZ_JBHXLY010000038.1"/>
</dbReference>
<evidence type="ECO:0000259" key="2">
    <source>
        <dbReference type="PROSITE" id="PS50980"/>
    </source>
</evidence>
<dbReference type="Pfam" id="PF01039">
    <property type="entry name" value="Carboxyl_trans"/>
    <property type="match status" value="1"/>
</dbReference>
<comment type="caution">
    <text evidence="4">The sequence shown here is derived from an EMBL/GenBank/DDBJ whole genome shotgun (WGS) entry which is preliminary data.</text>
</comment>
<evidence type="ECO:0000313" key="4">
    <source>
        <dbReference type="EMBL" id="MFD4215622.1"/>
    </source>
</evidence>
<protein>
    <submittedName>
        <fullName evidence="4">Acyl-CoA carboxylase subunit beta</fullName>
        <ecNumber evidence="4">6.-.-.-</ecNumber>
    </submittedName>
</protein>
<feature type="domain" description="CoA carboxyltransferase C-terminal" evidence="3">
    <location>
        <begin position="300"/>
        <end position="549"/>
    </location>
</feature>
<dbReference type="EMBL" id="JBHXOF010000014">
    <property type="protein sequence ID" value="MFD4215622.1"/>
    <property type="molecule type" value="Genomic_DNA"/>
</dbReference>
<dbReference type="Gene3D" id="3.90.226.10">
    <property type="entry name" value="2-enoyl-CoA Hydratase, Chain A, domain 1"/>
    <property type="match status" value="2"/>
</dbReference>
<dbReference type="Proteomes" id="UP001598251">
    <property type="component" value="Unassembled WGS sequence"/>
</dbReference>
<keyword evidence="5" id="KW-1185">Reference proteome</keyword>
<dbReference type="SUPFAM" id="SSF52096">
    <property type="entry name" value="ClpP/crotonase"/>
    <property type="match status" value="2"/>
</dbReference>
<accession>A0ABW6EQC3</accession>
<sequence>MSIVEERLPAHPPHGLTAVPGPARTAPPAPVDAEPRRPSMRERVAELAALRSRAHGGPSPKATEAQHAKGKLTARERLELLFDEGTFTEVEGFRRHRATGFGLESKRPHTDGVLIGWGLVEGRRVFAYAHDFRVFGGALGEAHAEKIHKIMDLAEAAGAPIVGLCDGAGARIQEGVTALAGYGGIFQRNVRNSGVIPQISVVMGPCAGGAAYSPALTDFVFMVRGTSQMFITGPDVVQAVTGERISHDGLGGADVHATASGVASFLYDDEESCLAEVRYLLSLLPSNNRELPPPAEAGDPVERRCEALLDLVPADPSLAYDMRRVIEEIADDGEYVEIHERWATNILCALTRLGGEVVGVVANQPSSLAGVLDINASEKGARFVQMCDAFNIPLVTLVDVPGFLPGVDQEHGGVIRHGAKLLYAYCNATVPRISVVLRKAYGGAYIVMDSRSIGTDLALAWPVNEIAVMGAEGAANVVFRREIAASDAPERTRAERIAEYRRELMHPYYAAERGLVDDVIDPAETRARLIGALAVLRSKHTALPSRKHGNQPQ</sequence>
<keyword evidence="4" id="KW-0436">Ligase</keyword>
<dbReference type="PROSITE" id="PS50989">
    <property type="entry name" value="COA_CT_CTER"/>
    <property type="match status" value="1"/>
</dbReference>
<dbReference type="PANTHER" id="PTHR43842">
    <property type="entry name" value="PROPIONYL-COA CARBOXYLASE BETA CHAIN"/>
    <property type="match status" value="1"/>
</dbReference>
<evidence type="ECO:0000256" key="1">
    <source>
        <dbReference type="SAM" id="MobiDB-lite"/>
    </source>
</evidence>
<dbReference type="InterPro" id="IPR029045">
    <property type="entry name" value="ClpP/crotonase-like_dom_sf"/>
</dbReference>
<gene>
    <name evidence="4" type="ORF">ACFWSS_22365</name>
</gene>
<evidence type="ECO:0000259" key="3">
    <source>
        <dbReference type="PROSITE" id="PS50989"/>
    </source>
</evidence>
<feature type="domain" description="CoA carboxyltransferase N-terminal" evidence="2">
    <location>
        <begin position="40"/>
        <end position="296"/>
    </location>
</feature>
<dbReference type="InterPro" id="IPR011763">
    <property type="entry name" value="COA_CT_C"/>
</dbReference>
<organism evidence="4 5">
    <name type="scientific">Streptomyces sindenensis</name>
    <dbReference type="NCBI Taxonomy" id="67363"/>
    <lineage>
        <taxon>Bacteria</taxon>
        <taxon>Bacillati</taxon>
        <taxon>Actinomycetota</taxon>
        <taxon>Actinomycetes</taxon>
        <taxon>Kitasatosporales</taxon>
        <taxon>Streptomycetaceae</taxon>
        <taxon>Streptomyces</taxon>
    </lineage>
</organism>
<name>A0ABW6EQC3_9ACTN</name>
<dbReference type="InterPro" id="IPR034733">
    <property type="entry name" value="AcCoA_carboxyl_beta"/>
</dbReference>
<dbReference type="GO" id="GO:0016874">
    <property type="term" value="F:ligase activity"/>
    <property type="evidence" value="ECO:0007669"/>
    <property type="project" value="UniProtKB-KW"/>
</dbReference>
<dbReference type="InterPro" id="IPR011762">
    <property type="entry name" value="COA_CT_N"/>
</dbReference>
<reference evidence="4 5" key="1">
    <citation type="submission" date="2024-09" db="EMBL/GenBank/DDBJ databases">
        <title>The Natural Products Discovery Center: Release of the First 8490 Sequenced Strains for Exploring Actinobacteria Biosynthetic Diversity.</title>
        <authorList>
            <person name="Kalkreuter E."/>
            <person name="Kautsar S.A."/>
            <person name="Yang D."/>
            <person name="Bader C.D."/>
            <person name="Teijaro C.N."/>
            <person name="Fluegel L."/>
            <person name="Davis C.M."/>
            <person name="Simpson J.R."/>
            <person name="Lauterbach L."/>
            <person name="Steele A.D."/>
            <person name="Gui C."/>
            <person name="Meng S."/>
            <person name="Li G."/>
            <person name="Viehrig K."/>
            <person name="Ye F."/>
            <person name="Su P."/>
            <person name="Kiefer A.F."/>
            <person name="Nichols A."/>
            <person name="Cepeda A.J."/>
            <person name="Yan W."/>
            <person name="Fan B."/>
            <person name="Jiang Y."/>
            <person name="Adhikari A."/>
            <person name="Zheng C.-J."/>
            <person name="Schuster L."/>
            <person name="Cowan T.M."/>
            <person name="Smanski M.J."/>
            <person name="Chevrette M.G."/>
            <person name="De Carvalho L.P.S."/>
            <person name="Shen B."/>
        </authorList>
    </citation>
    <scope>NUCLEOTIDE SEQUENCE [LARGE SCALE GENOMIC DNA]</scope>
    <source>
        <strain evidence="4 5">NPDC058546</strain>
    </source>
</reference>
<dbReference type="PROSITE" id="PS50980">
    <property type="entry name" value="COA_CT_NTER"/>
    <property type="match status" value="1"/>
</dbReference>
<dbReference type="EC" id="6.-.-.-" evidence="4"/>
<evidence type="ECO:0000313" key="5">
    <source>
        <dbReference type="Proteomes" id="UP001598251"/>
    </source>
</evidence>
<dbReference type="InterPro" id="IPR051047">
    <property type="entry name" value="AccD/PCCB"/>
</dbReference>
<dbReference type="PANTHER" id="PTHR43842:SF2">
    <property type="entry name" value="PROPIONYL-COA CARBOXYLASE BETA CHAIN, MITOCHONDRIAL"/>
    <property type="match status" value="1"/>
</dbReference>
<feature type="region of interest" description="Disordered" evidence="1">
    <location>
        <begin position="50"/>
        <end position="70"/>
    </location>
</feature>